<comment type="cofactor">
    <cofactor evidence="1">
        <name>pyridoxal 5'-phosphate</name>
        <dbReference type="ChEBI" id="CHEBI:597326"/>
    </cofactor>
</comment>
<evidence type="ECO:0000256" key="3">
    <source>
        <dbReference type="ARBA" id="ARBA00022576"/>
    </source>
</evidence>
<dbReference type="GO" id="GO:0042802">
    <property type="term" value="F:identical protein binding"/>
    <property type="evidence" value="ECO:0000318"/>
    <property type="project" value="GO_Central"/>
</dbReference>
<dbReference type="Pfam" id="PF00202">
    <property type="entry name" value="Aminotran_3"/>
    <property type="match status" value="1"/>
</dbReference>
<dbReference type="Gramene" id="PHT75975">
    <property type="protein sequence ID" value="PHT75975"/>
    <property type="gene ID" value="T459_19497"/>
</dbReference>
<sequence length="287" mass="32080">MSYLSSIFLNNPFTFLSGSGSTRLYNSFTNAKFFIATVGGCGGIRIGAGLSMEAQAVDLSKEVIVEESRAPLVLSNCRGCKLYVIEGREYLDLTSGIAVSALGYSDTNWINVVTQQANVFLGFCFGNLMDSIIITTRFHHGGKFVSDEEYDPHYIGESEVEYVSMDKDHFSIFELLYYIKEFGYMTVGGFYFKDSKKKVFIEVENDLTLVSLVEDLKDGDFLDLYVNHVVDELEVVEYGVPSTFLSGPVGDQSSNVVGKNSNVLRTYQQFMILMLKGYMRNLPKLTT</sequence>
<reference evidence="6 7" key="1">
    <citation type="journal article" date="2014" name="Nat. Genet.">
        <title>Genome sequence of the hot pepper provides insights into the evolution of pungency in Capsicum species.</title>
        <authorList>
            <person name="Kim S."/>
            <person name="Park M."/>
            <person name="Yeom S.I."/>
            <person name="Kim Y.M."/>
            <person name="Lee J.M."/>
            <person name="Lee H.A."/>
            <person name="Seo E."/>
            <person name="Choi J."/>
            <person name="Cheong K."/>
            <person name="Kim K.T."/>
            <person name="Jung K."/>
            <person name="Lee G.W."/>
            <person name="Oh S.K."/>
            <person name="Bae C."/>
            <person name="Kim S.B."/>
            <person name="Lee H.Y."/>
            <person name="Kim S.Y."/>
            <person name="Kim M.S."/>
            <person name="Kang B.C."/>
            <person name="Jo Y.D."/>
            <person name="Yang H.B."/>
            <person name="Jeong H.J."/>
            <person name="Kang W.H."/>
            <person name="Kwon J.K."/>
            <person name="Shin C."/>
            <person name="Lim J.Y."/>
            <person name="Park J.H."/>
            <person name="Huh J.H."/>
            <person name="Kim J.S."/>
            <person name="Kim B.D."/>
            <person name="Cohen O."/>
            <person name="Paran I."/>
            <person name="Suh M.C."/>
            <person name="Lee S.B."/>
            <person name="Kim Y.K."/>
            <person name="Shin Y."/>
            <person name="Noh S.J."/>
            <person name="Park J."/>
            <person name="Seo Y.S."/>
            <person name="Kwon S.Y."/>
            <person name="Kim H.A."/>
            <person name="Park J.M."/>
            <person name="Kim H.J."/>
            <person name="Choi S.B."/>
            <person name="Bosland P.W."/>
            <person name="Reeves G."/>
            <person name="Jo S.H."/>
            <person name="Lee B.W."/>
            <person name="Cho H.T."/>
            <person name="Choi H.S."/>
            <person name="Lee M.S."/>
            <person name="Yu Y."/>
            <person name="Do Choi Y."/>
            <person name="Park B.S."/>
            <person name="van Deynze A."/>
            <person name="Ashrafi H."/>
            <person name="Hill T."/>
            <person name="Kim W.T."/>
            <person name="Pai H.S."/>
            <person name="Ahn H.K."/>
            <person name="Yeam I."/>
            <person name="Giovannoni J.J."/>
            <person name="Rose J.K."/>
            <person name="Sorensen I."/>
            <person name="Lee S.J."/>
            <person name="Kim R.W."/>
            <person name="Choi I.Y."/>
            <person name="Choi B.S."/>
            <person name="Lim J.S."/>
            <person name="Lee Y.H."/>
            <person name="Choi D."/>
        </authorList>
    </citation>
    <scope>NUCLEOTIDE SEQUENCE [LARGE SCALE GENOMIC DNA]</scope>
    <source>
        <strain evidence="7">cv. CM334</strain>
    </source>
</reference>
<protein>
    <recommendedName>
        <fullName evidence="5">PB1-like domain-containing protein</fullName>
    </recommendedName>
</protein>
<dbReference type="PANTHER" id="PTHR11986:SF79">
    <property type="entry name" value="ACETYLORNITHINE AMINOTRANSFERASE, MITOCHONDRIAL"/>
    <property type="match status" value="1"/>
</dbReference>
<dbReference type="Gene3D" id="3.90.1150.10">
    <property type="entry name" value="Aspartate Aminotransferase, domain 1"/>
    <property type="match status" value="1"/>
</dbReference>
<dbReference type="GO" id="GO:0030170">
    <property type="term" value="F:pyridoxal phosphate binding"/>
    <property type="evidence" value="ECO:0000318"/>
    <property type="project" value="GO_Central"/>
</dbReference>
<evidence type="ECO:0000256" key="4">
    <source>
        <dbReference type="ARBA" id="ARBA00022679"/>
    </source>
</evidence>
<dbReference type="InterPro" id="IPR058594">
    <property type="entry name" value="PB1-like_dom_pln"/>
</dbReference>
<comment type="similarity">
    <text evidence="2">Belongs to the class-III pyridoxal-phosphate-dependent aminotransferase family.</text>
</comment>
<accession>A0A2G2Z285</accession>
<dbReference type="InterPro" id="IPR015422">
    <property type="entry name" value="PyrdxlP-dep_Trfase_small"/>
</dbReference>
<dbReference type="InterPro" id="IPR005814">
    <property type="entry name" value="Aminotrans_3"/>
</dbReference>
<keyword evidence="3" id="KW-0032">Aminotransferase</keyword>
<evidence type="ECO:0000313" key="7">
    <source>
        <dbReference type="Proteomes" id="UP000222542"/>
    </source>
</evidence>
<dbReference type="GO" id="GO:0008483">
    <property type="term" value="F:transaminase activity"/>
    <property type="evidence" value="ECO:0007669"/>
    <property type="project" value="UniProtKB-KW"/>
</dbReference>
<keyword evidence="4" id="KW-0808">Transferase</keyword>
<dbReference type="InterPro" id="IPR015424">
    <property type="entry name" value="PyrdxlP-dep_Trfase"/>
</dbReference>
<proteinExistence type="inferred from homology"/>
<comment type="caution">
    <text evidence="6">The sequence shown here is derived from an EMBL/GenBank/DDBJ whole genome shotgun (WGS) entry which is preliminary data.</text>
</comment>
<dbReference type="SUPFAM" id="SSF53383">
    <property type="entry name" value="PLP-dependent transferases"/>
    <property type="match status" value="1"/>
</dbReference>
<dbReference type="InterPro" id="IPR050103">
    <property type="entry name" value="Class-III_PLP-dep_AT"/>
</dbReference>
<gene>
    <name evidence="6" type="ORF">T459_19497</name>
</gene>
<dbReference type="PANTHER" id="PTHR11986">
    <property type="entry name" value="AMINOTRANSFERASE CLASS III"/>
    <property type="match status" value="1"/>
</dbReference>
<feature type="domain" description="PB1-like" evidence="5">
    <location>
        <begin position="134"/>
        <end position="228"/>
    </location>
</feature>
<organism evidence="6 7">
    <name type="scientific">Capsicum annuum</name>
    <name type="common">Capsicum pepper</name>
    <dbReference type="NCBI Taxonomy" id="4072"/>
    <lineage>
        <taxon>Eukaryota</taxon>
        <taxon>Viridiplantae</taxon>
        <taxon>Streptophyta</taxon>
        <taxon>Embryophyta</taxon>
        <taxon>Tracheophyta</taxon>
        <taxon>Spermatophyta</taxon>
        <taxon>Magnoliopsida</taxon>
        <taxon>eudicotyledons</taxon>
        <taxon>Gunneridae</taxon>
        <taxon>Pentapetalae</taxon>
        <taxon>asterids</taxon>
        <taxon>lamiids</taxon>
        <taxon>Solanales</taxon>
        <taxon>Solanaceae</taxon>
        <taxon>Solanoideae</taxon>
        <taxon>Capsiceae</taxon>
        <taxon>Capsicum</taxon>
    </lineage>
</organism>
<evidence type="ECO:0000313" key="6">
    <source>
        <dbReference type="EMBL" id="PHT75975.1"/>
    </source>
</evidence>
<evidence type="ECO:0000256" key="1">
    <source>
        <dbReference type="ARBA" id="ARBA00001933"/>
    </source>
</evidence>
<evidence type="ECO:0000259" key="5">
    <source>
        <dbReference type="Pfam" id="PF26130"/>
    </source>
</evidence>
<reference evidence="6 7" key="2">
    <citation type="journal article" date="2017" name="Genome Biol.">
        <title>New reference genome sequences of hot pepper reveal the massive evolution of plant disease-resistance genes by retroduplication.</title>
        <authorList>
            <person name="Kim S."/>
            <person name="Park J."/>
            <person name="Yeom S.I."/>
            <person name="Kim Y.M."/>
            <person name="Seo E."/>
            <person name="Kim K.T."/>
            <person name="Kim M.S."/>
            <person name="Lee J.M."/>
            <person name="Cheong K."/>
            <person name="Shin H.S."/>
            <person name="Kim S.B."/>
            <person name="Han K."/>
            <person name="Lee J."/>
            <person name="Park M."/>
            <person name="Lee H.A."/>
            <person name="Lee H.Y."/>
            <person name="Lee Y."/>
            <person name="Oh S."/>
            <person name="Lee J.H."/>
            <person name="Choi E."/>
            <person name="Choi E."/>
            <person name="Lee S.E."/>
            <person name="Jeon J."/>
            <person name="Kim H."/>
            <person name="Choi G."/>
            <person name="Song H."/>
            <person name="Lee J."/>
            <person name="Lee S.C."/>
            <person name="Kwon J.K."/>
            <person name="Lee H.Y."/>
            <person name="Koo N."/>
            <person name="Hong Y."/>
            <person name="Kim R.W."/>
            <person name="Kang W.H."/>
            <person name="Huh J.H."/>
            <person name="Kang B.C."/>
            <person name="Yang T.J."/>
            <person name="Lee Y.H."/>
            <person name="Bennetzen J.L."/>
            <person name="Choi D."/>
        </authorList>
    </citation>
    <scope>NUCLEOTIDE SEQUENCE [LARGE SCALE GENOMIC DNA]</scope>
    <source>
        <strain evidence="7">cv. CM334</strain>
    </source>
</reference>
<evidence type="ECO:0000256" key="2">
    <source>
        <dbReference type="ARBA" id="ARBA00008954"/>
    </source>
</evidence>
<name>A0A2G2Z285_CAPAN</name>
<dbReference type="Proteomes" id="UP000222542">
    <property type="component" value="Unassembled WGS sequence"/>
</dbReference>
<dbReference type="Pfam" id="PF26130">
    <property type="entry name" value="PB1-like"/>
    <property type="match status" value="1"/>
</dbReference>
<keyword evidence="7" id="KW-1185">Reference proteome</keyword>
<dbReference type="AlphaFoldDB" id="A0A2G2Z285"/>
<dbReference type="STRING" id="4072.A0A2G2Z285"/>
<dbReference type="EMBL" id="AYRZ02000007">
    <property type="protein sequence ID" value="PHT75975.1"/>
    <property type="molecule type" value="Genomic_DNA"/>
</dbReference>